<sequence length="78" mass="8346">MKMKLRVYHGMGLVHYLKLVVEINAFGFGKFCPGTSLIVFPCCKDIHKMSKWTSGIHGFNTGVSGGDSGNAAAVGVVE</sequence>
<comment type="caution">
    <text evidence="1">The sequence shown here is derived from an EMBL/GenBank/DDBJ whole genome shotgun (WGS) entry which is preliminary data.</text>
</comment>
<name>A0A9K3J725_HELAN</name>
<dbReference type="AlphaFoldDB" id="A0A9K3J725"/>
<reference evidence="1" key="1">
    <citation type="journal article" date="2017" name="Nature">
        <title>The sunflower genome provides insights into oil metabolism, flowering and Asterid evolution.</title>
        <authorList>
            <person name="Badouin H."/>
            <person name="Gouzy J."/>
            <person name="Grassa C.J."/>
            <person name="Murat F."/>
            <person name="Staton S.E."/>
            <person name="Cottret L."/>
            <person name="Lelandais-Briere C."/>
            <person name="Owens G.L."/>
            <person name="Carrere S."/>
            <person name="Mayjonade B."/>
            <person name="Legrand L."/>
            <person name="Gill N."/>
            <person name="Kane N.C."/>
            <person name="Bowers J.E."/>
            <person name="Hubner S."/>
            <person name="Bellec A."/>
            <person name="Berard A."/>
            <person name="Berges H."/>
            <person name="Blanchet N."/>
            <person name="Boniface M.C."/>
            <person name="Brunel D."/>
            <person name="Catrice O."/>
            <person name="Chaidir N."/>
            <person name="Claudel C."/>
            <person name="Donnadieu C."/>
            <person name="Faraut T."/>
            <person name="Fievet G."/>
            <person name="Helmstetter N."/>
            <person name="King M."/>
            <person name="Knapp S.J."/>
            <person name="Lai Z."/>
            <person name="Le Paslier M.C."/>
            <person name="Lippi Y."/>
            <person name="Lorenzon L."/>
            <person name="Mandel J.R."/>
            <person name="Marage G."/>
            <person name="Marchand G."/>
            <person name="Marquand E."/>
            <person name="Bret-Mestries E."/>
            <person name="Morien E."/>
            <person name="Nambeesan S."/>
            <person name="Nguyen T."/>
            <person name="Pegot-Espagnet P."/>
            <person name="Pouilly N."/>
            <person name="Raftis F."/>
            <person name="Sallet E."/>
            <person name="Schiex T."/>
            <person name="Thomas J."/>
            <person name="Vandecasteele C."/>
            <person name="Vares D."/>
            <person name="Vear F."/>
            <person name="Vautrin S."/>
            <person name="Crespi M."/>
            <person name="Mangin B."/>
            <person name="Burke J.M."/>
            <person name="Salse J."/>
            <person name="Munos S."/>
            <person name="Vincourt P."/>
            <person name="Rieseberg L.H."/>
            <person name="Langlade N.B."/>
        </authorList>
    </citation>
    <scope>NUCLEOTIDE SEQUENCE</scope>
    <source>
        <tissue evidence="1">Leaves</tissue>
    </source>
</reference>
<keyword evidence="2" id="KW-1185">Reference proteome</keyword>
<organism evidence="1 2">
    <name type="scientific">Helianthus annuus</name>
    <name type="common">Common sunflower</name>
    <dbReference type="NCBI Taxonomy" id="4232"/>
    <lineage>
        <taxon>Eukaryota</taxon>
        <taxon>Viridiplantae</taxon>
        <taxon>Streptophyta</taxon>
        <taxon>Embryophyta</taxon>
        <taxon>Tracheophyta</taxon>
        <taxon>Spermatophyta</taxon>
        <taxon>Magnoliopsida</taxon>
        <taxon>eudicotyledons</taxon>
        <taxon>Gunneridae</taxon>
        <taxon>Pentapetalae</taxon>
        <taxon>asterids</taxon>
        <taxon>campanulids</taxon>
        <taxon>Asterales</taxon>
        <taxon>Asteraceae</taxon>
        <taxon>Asteroideae</taxon>
        <taxon>Heliantheae alliance</taxon>
        <taxon>Heliantheae</taxon>
        <taxon>Helianthus</taxon>
    </lineage>
</organism>
<dbReference type="EMBL" id="MNCJ02000319">
    <property type="protein sequence ID" value="KAF5809568.1"/>
    <property type="molecule type" value="Genomic_DNA"/>
</dbReference>
<evidence type="ECO:0000313" key="1">
    <source>
        <dbReference type="EMBL" id="KAF5809568.1"/>
    </source>
</evidence>
<dbReference type="Proteomes" id="UP000215914">
    <property type="component" value="Unassembled WGS sequence"/>
</dbReference>
<dbReference type="Gramene" id="mRNA:HanXRQr2_Chr04g0158671">
    <property type="protein sequence ID" value="CDS:HanXRQr2_Chr04g0158671.1"/>
    <property type="gene ID" value="HanXRQr2_Chr04g0158671"/>
</dbReference>
<accession>A0A9K3J725</accession>
<gene>
    <name evidence="1" type="ORF">HanXRQr2_Chr04g0158671</name>
</gene>
<proteinExistence type="predicted"/>
<protein>
    <submittedName>
        <fullName evidence="1">Uncharacterized protein</fullName>
    </submittedName>
</protein>
<evidence type="ECO:0000313" key="2">
    <source>
        <dbReference type="Proteomes" id="UP000215914"/>
    </source>
</evidence>
<reference evidence="1" key="2">
    <citation type="submission" date="2020-06" db="EMBL/GenBank/DDBJ databases">
        <title>Helianthus annuus Genome sequencing and assembly Release 2.</title>
        <authorList>
            <person name="Gouzy J."/>
            <person name="Langlade N."/>
            <person name="Munos S."/>
        </authorList>
    </citation>
    <scope>NUCLEOTIDE SEQUENCE</scope>
    <source>
        <tissue evidence="1">Leaves</tissue>
    </source>
</reference>